<feature type="compositionally biased region" description="Polar residues" evidence="1">
    <location>
        <begin position="230"/>
        <end position="246"/>
    </location>
</feature>
<organism evidence="2 3">
    <name type="scientific">Parapedobacter indicus</name>
    <dbReference type="NCBI Taxonomy" id="1477437"/>
    <lineage>
        <taxon>Bacteria</taxon>
        <taxon>Pseudomonadati</taxon>
        <taxon>Bacteroidota</taxon>
        <taxon>Sphingobacteriia</taxon>
        <taxon>Sphingobacteriales</taxon>
        <taxon>Sphingobacteriaceae</taxon>
        <taxon>Parapedobacter</taxon>
    </lineage>
</organism>
<keyword evidence="3" id="KW-1185">Reference proteome</keyword>
<feature type="region of interest" description="Disordered" evidence="1">
    <location>
        <begin position="76"/>
        <end position="268"/>
    </location>
</feature>
<protein>
    <submittedName>
        <fullName evidence="2">Uncharacterized protein</fullName>
    </submittedName>
</protein>
<dbReference type="STRING" id="1477437.SAMN05444682_108274"/>
<evidence type="ECO:0000313" key="3">
    <source>
        <dbReference type="Proteomes" id="UP000198670"/>
    </source>
</evidence>
<feature type="compositionally biased region" description="Low complexity" evidence="1">
    <location>
        <begin position="134"/>
        <end position="146"/>
    </location>
</feature>
<feature type="compositionally biased region" description="Basic and acidic residues" evidence="1">
    <location>
        <begin position="164"/>
        <end position="181"/>
    </location>
</feature>
<sequence length="268" mass="29693">MTFEEFFIKKKIDLVLLQRTKPDLYEEFRGHYEQMGEKSFDHTKKYWFNRLRKDYLLTEPATIKTNTITTATTTSVDISTPIPEGNTLPKNAPPTGFKPRFKPGAAKPATPAEPVENKAAENKPAAEETPRKAAPPAGSSSMSPSGFKPRFKPGVTKPATPAEPTKDPEQQKPDQLEKPAQTDEPTETPKQVPAKPVGFKPRFKPGVTKPAAPSEPRGDSEQQKPDQQEPPAQTGTQNEPPEQTPTKPLGFKPRFKPGITNKKNEDNE</sequence>
<dbReference type="AlphaFoldDB" id="A0A1I3Q5D4"/>
<reference evidence="2 3" key="1">
    <citation type="submission" date="2016-10" db="EMBL/GenBank/DDBJ databases">
        <authorList>
            <person name="de Groot N.N."/>
        </authorList>
    </citation>
    <scope>NUCLEOTIDE SEQUENCE [LARGE SCALE GENOMIC DNA]</scope>
    <source>
        <strain evidence="2 3">RK1</strain>
    </source>
</reference>
<gene>
    <name evidence="2" type="ORF">SAMN05444682_108274</name>
</gene>
<dbReference type="EMBL" id="FOQO01000008">
    <property type="protein sequence ID" value="SFJ29173.1"/>
    <property type="molecule type" value="Genomic_DNA"/>
</dbReference>
<dbReference type="RefSeq" id="WP_090628838.1">
    <property type="nucleotide sequence ID" value="NZ_FOQO01000008.1"/>
</dbReference>
<feature type="compositionally biased region" description="Basic and acidic residues" evidence="1">
    <location>
        <begin position="216"/>
        <end position="227"/>
    </location>
</feature>
<feature type="compositionally biased region" description="Basic and acidic residues" evidence="1">
    <location>
        <begin position="115"/>
        <end position="131"/>
    </location>
</feature>
<dbReference type="Proteomes" id="UP000198670">
    <property type="component" value="Unassembled WGS sequence"/>
</dbReference>
<evidence type="ECO:0000313" key="2">
    <source>
        <dbReference type="EMBL" id="SFJ29173.1"/>
    </source>
</evidence>
<proteinExistence type="predicted"/>
<accession>A0A1I3Q5D4</accession>
<evidence type="ECO:0000256" key="1">
    <source>
        <dbReference type="SAM" id="MobiDB-lite"/>
    </source>
</evidence>
<dbReference type="OrthoDB" id="853871at2"/>
<name>A0A1I3Q5D4_9SPHI</name>